<organism evidence="3 4">
    <name type="scientific">Paraeggerthella hongkongensis</name>
    <dbReference type="NCBI Taxonomy" id="230658"/>
    <lineage>
        <taxon>Bacteria</taxon>
        <taxon>Bacillati</taxon>
        <taxon>Actinomycetota</taxon>
        <taxon>Coriobacteriia</taxon>
        <taxon>Eggerthellales</taxon>
        <taxon>Eggerthellaceae</taxon>
        <taxon>Paraeggerthella</taxon>
    </lineage>
</organism>
<dbReference type="PROSITE" id="PS51257">
    <property type="entry name" value="PROKAR_LIPOPROTEIN"/>
    <property type="match status" value="1"/>
</dbReference>
<dbReference type="RefSeq" id="WP_123191418.1">
    <property type="nucleotide sequence ID" value="NZ_QICD01000002.1"/>
</dbReference>
<dbReference type="Pfam" id="PF13026">
    <property type="entry name" value="DUF3887"/>
    <property type="match status" value="1"/>
</dbReference>
<dbReference type="Gene3D" id="3.10.450.590">
    <property type="match status" value="1"/>
</dbReference>
<evidence type="ECO:0000313" key="4">
    <source>
        <dbReference type="Proteomes" id="UP000278632"/>
    </source>
</evidence>
<feature type="signal peptide" evidence="1">
    <location>
        <begin position="1"/>
        <end position="35"/>
    </location>
</feature>
<dbReference type="OrthoDB" id="3177173at2"/>
<evidence type="ECO:0000256" key="1">
    <source>
        <dbReference type="SAM" id="SignalP"/>
    </source>
</evidence>
<name>A0A3N0BJP3_9ACTN</name>
<dbReference type="AlphaFoldDB" id="A0A3N0BJP3"/>
<evidence type="ECO:0000259" key="2">
    <source>
        <dbReference type="Pfam" id="PF13026"/>
    </source>
</evidence>
<feature type="domain" description="DUF3887" evidence="2">
    <location>
        <begin position="54"/>
        <end position="144"/>
    </location>
</feature>
<evidence type="ECO:0000313" key="3">
    <source>
        <dbReference type="EMBL" id="RNL48506.1"/>
    </source>
</evidence>
<keyword evidence="4" id="KW-1185">Reference proteome</keyword>
<gene>
    <name evidence="3" type="ORF">DMP08_02560</name>
</gene>
<reference evidence="4" key="1">
    <citation type="submission" date="2018-05" db="EMBL/GenBank/DDBJ databases">
        <title>Genome Sequencing of selected type strains of the family Eggerthellaceae.</title>
        <authorList>
            <person name="Danylec N."/>
            <person name="Stoll D.A."/>
            <person name="Doetsch A."/>
            <person name="Huch M."/>
        </authorList>
    </citation>
    <scope>NUCLEOTIDE SEQUENCE [LARGE SCALE GENOMIC DNA]</scope>
    <source>
        <strain evidence="4">DSM 16106</strain>
    </source>
</reference>
<proteinExistence type="predicted"/>
<feature type="chain" id="PRO_5017930102" description="DUF3887 domain-containing protein" evidence="1">
    <location>
        <begin position="36"/>
        <end position="151"/>
    </location>
</feature>
<dbReference type="Proteomes" id="UP000278632">
    <property type="component" value="Unassembled WGS sequence"/>
</dbReference>
<keyword evidence="1" id="KW-0732">Signal</keyword>
<comment type="caution">
    <text evidence="3">The sequence shown here is derived from an EMBL/GenBank/DDBJ whole genome shotgun (WGS) entry which is preliminary data.</text>
</comment>
<protein>
    <recommendedName>
        <fullName evidence="2">DUF3887 domain-containing protein</fullName>
    </recommendedName>
</protein>
<sequence>MSASRKGRGRLVVSLTLAAALLTCVLLTACSQPDAQVEKGLPSWATEEGVTVWAHEVVDEFNARDYEALAARYQDAGVTADQLSQNLSAAQDEYGAFVEYGDKTFLHGESKGRSYATVIEQASYENGSAEFRVSFFEDGSLAGFYFLKAKE</sequence>
<accession>A0A3N0BJP3</accession>
<dbReference type="EMBL" id="QICD01000002">
    <property type="protein sequence ID" value="RNL48506.1"/>
    <property type="molecule type" value="Genomic_DNA"/>
</dbReference>
<dbReference type="InterPro" id="IPR024981">
    <property type="entry name" value="DUF3887"/>
</dbReference>